<dbReference type="SUPFAM" id="SSF53098">
    <property type="entry name" value="Ribonuclease H-like"/>
    <property type="match status" value="1"/>
</dbReference>
<proteinExistence type="predicted"/>
<evidence type="ECO:0000313" key="4">
    <source>
        <dbReference type="Proteomes" id="UP000198406"/>
    </source>
</evidence>
<dbReference type="InParanoid" id="A0A1Z5K160"/>
<feature type="domain" description="Integrase catalytic" evidence="2">
    <location>
        <begin position="619"/>
        <end position="785"/>
    </location>
</feature>
<dbReference type="GO" id="GO:0003676">
    <property type="term" value="F:nucleic acid binding"/>
    <property type="evidence" value="ECO:0007669"/>
    <property type="project" value="InterPro"/>
</dbReference>
<sequence>MMLAQPIRMASHITWYIQRQTFSRTRTRLRGESPGDVVTLRVTSNQFANCIVDLATSAMSTIDTNFPQFPNRALDVIPGHPTPYTLRILKRQVYANAGAIRSVRGGGAHGHLGAVMPDNEYFALTNQHFIPPPSPGPPPVPQQGDTQYVITATRQAYDAAVAEFETYTALIAILRAQILAAVAPIYREELLDPLHEYNLVSIRDFLAYLETNYGQMTALDYENNRDQLANQWDPSNPIEHLWAHIAKIKAIDPTIQDATVILKTQEALAKSGVFHYYLQTWRDKPAAEQTWANFKDHFTRADNDRKHNLTAQAAGYHGAHMVTTFAHPIAAAANNPPSSTVTHNGNTCKNPELGHHIDATATNRKGGSKKLRFGKSGKTNSSTGNYVSSNFPVLNIVPTTKPLHITIPDGSTLTSTHEGVLDFPGLAPAAWHVHIFPELHQCSLLSIGQLCDAGYTVRFDATTMTVHDSLSNIVLTGHRDHCTGLWHVPVPHVPVTPAPWPPPCPLPHPIAARAIGAPATAELVAFAHASLFLPALSTLEAARGFLTNFPGLTLSSLRKYPPRSLAMHKGHMDQIRKNLKSTKLQPHPASDAILFPDNDAAEDHQPPQLTARTHYCYVNVIEPTGQIYTDQTGKFITPSTTGNNYLMVLYDYDSNSIWAQPYPTKTSASLLTAYKKLHNRLVRGGLRPRLQRLDNEASHELKEFMTDEDIDYQLVPPAVHRRNAAERAIRTFANHFIAGLCSTDVNFPLHLWDQLIPQAEITLNLMRGSRINPNLSAFAQLNGTFDFNRHPLGPPGTFVLAHEKPGNRTTWSPHALEAWYIGPALESYRCYKVWIIDTRDTRICDTLEWFPQHVKMPASSSTDLIYSALQDILFALQNPSPASPLAPRMDSQTQALQDIVTLLTTMCTDDHPAHPRVEVRETAPLPRVNPPIQVPELVTSPRVTPRKVHFDPNLPTNDRTTTQCYRNANSQRTSDQPVPPSAELLVPTPATTYRELTGPVGRRHRRTLRRAQRPHTPTGTHLTSGVPRRSGRMPKPKVPFAAPAVSSSAPPLPPDPIPLFAFHGTALNPDTGRVAEYRELSQCSTSPRWQQANCDEIGRLFQGLGSSSHMPTGTDTCHFIHHHEVPKGKPVTYVKVVCADRPEKADPERVRWTAGGDRIQHHGDISTHTADVITVKILINSVLSTPNARAMSMDLKDFYLTANLDEYEYIRVPVHLIPDVIIDLYQLQDKIHNGFLYVEVCKGMYGLPQAGKLAHDRLKNHLAPHGYVPCTHTHGLWCHTTSDLLFTLVVDDFLVKYTDRQQADKLLQLLQQYYVVKTDWSASHYVGLTIHWDYENRTADISMPGYVERALSRFDHPLPKQPEHSPHAWTAPIYGSRQQYAQTLDDAPQVSPAITTRIQEILGTLLYYACAVDCSLLPAVGTLATQQAHATEHTVEAITQLLNYCATHPDATIRFQASDMILHIESDASYLSETKARSRAAGYHYLSSKQTTTDTPPPFNGPIAVHSTILKEVVSSAAEAELAALFYNGKEACPIRTALEEMNHPQPATPIVTDNSTASGIANDTVKQKRSKAMDMHFYWIHDRV</sequence>
<dbReference type="OrthoDB" id="42774at2759"/>
<dbReference type="EMBL" id="BDSP01000140">
    <property type="protein sequence ID" value="GAX19836.1"/>
    <property type="molecule type" value="Genomic_DNA"/>
</dbReference>
<accession>A0A1Z5K160</accession>
<reference evidence="3 4" key="1">
    <citation type="journal article" date="2015" name="Plant Cell">
        <title>Oil accumulation by the oleaginous diatom Fistulifera solaris as revealed by the genome and transcriptome.</title>
        <authorList>
            <person name="Tanaka T."/>
            <person name="Maeda Y."/>
            <person name="Veluchamy A."/>
            <person name="Tanaka M."/>
            <person name="Abida H."/>
            <person name="Marechal E."/>
            <person name="Bowler C."/>
            <person name="Muto M."/>
            <person name="Sunaga Y."/>
            <person name="Tanaka M."/>
            <person name="Yoshino T."/>
            <person name="Taniguchi T."/>
            <person name="Fukuda Y."/>
            <person name="Nemoto M."/>
            <person name="Matsumoto M."/>
            <person name="Wong P.S."/>
            <person name="Aburatani S."/>
            <person name="Fujibuchi W."/>
        </authorList>
    </citation>
    <scope>NUCLEOTIDE SEQUENCE [LARGE SCALE GENOMIC DNA]</scope>
    <source>
        <strain evidence="3 4">JPCC DA0580</strain>
    </source>
</reference>
<comment type="caution">
    <text evidence="3">The sequence shown here is derived from an EMBL/GenBank/DDBJ whole genome shotgun (WGS) entry which is preliminary data.</text>
</comment>
<dbReference type="InterPro" id="IPR036397">
    <property type="entry name" value="RNaseH_sf"/>
</dbReference>
<keyword evidence="4" id="KW-1185">Reference proteome</keyword>
<dbReference type="PROSITE" id="PS50994">
    <property type="entry name" value="INTEGRASE"/>
    <property type="match status" value="1"/>
</dbReference>
<name>A0A1Z5K160_FISSO</name>
<dbReference type="Gene3D" id="3.30.420.10">
    <property type="entry name" value="Ribonuclease H-like superfamily/Ribonuclease H"/>
    <property type="match status" value="1"/>
</dbReference>
<evidence type="ECO:0000259" key="2">
    <source>
        <dbReference type="PROSITE" id="PS50994"/>
    </source>
</evidence>
<protein>
    <recommendedName>
        <fullName evidence="2">Integrase catalytic domain-containing protein</fullName>
    </recommendedName>
</protein>
<dbReference type="Pfam" id="PF07727">
    <property type="entry name" value="RVT_2"/>
    <property type="match status" value="1"/>
</dbReference>
<feature type="compositionally biased region" description="Basic residues" evidence="1">
    <location>
        <begin position="1001"/>
        <end position="1013"/>
    </location>
</feature>
<feature type="compositionally biased region" description="Low complexity" evidence="1">
    <location>
        <begin position="1038"/>
        <end position="1049"/>
    </location>
</feature>
<evidence type="ECO:0000313" key="3">
    <source>
        <dbReference type="EMBL" id="GAX19836.1"/>
    </source>
</evidence>
<organism evidence="3 4">
    <name type="scientific">Fistulifera solaris</name>
    <name type="common">Oleaginous diatom</name>
    <dbReference type="NCBI Taxonomy" id="1519565"/>
    <lineage>
        <taxon>Eukaryota</taxon>
        <taxon>Sar</taxon>
        <taxon>Stramenopiles</taxon>
        <taxon>Ochrophyta</taxon>
        <taxon>Bacillariophyta</taxon>
        <taxon>Bacillariophyceae</taxon>
        <taxon>Bacillariophycidae</taxon>
        <taxon>Naviculales</taxon>
        <taxon>Naviculaceae</taxon>
        <taxon>Fistulifera</taxon>
    </lineage>
</organism>
<dbReference type="InterPro" id="IPR001584">
    <property type="entry name" value="Integrase_cat-core"/>
</dbReference>
<gene>
    <name evidence="3" type="ORF">FisN_11Lu298</name>
</gene>
<dbReference type="GO" id="GO:0015074">
    <property type="term" value="P:DNA integration"/>
    <property type="evidence" value="ECO:0007669"/>
    <property type="project" value="InterPro"/>
</dbReference>
<feature type="region of interest" description="Disordered" evidence="1">
    <location>
        <begin position="968"/>
        <end position="1049"/>
    </location>
</feature>
<evidence type="ECO:0000256" key="1">
    <source>
        <dbReference type="SAM" id="MobiDB-lite"/>
    </source>
</evidence>
<dbReference type="InterPro" id="IPR013103">
    <property type="entry name" value="RVT_2"/>
</dbReference>
<dbReference type="Proteomes" id="UP000198406">
    <property type="component" value="Unassembled WGS sequence"/>
</dbReference>
<dbReference type="InterPro" id="IPR012337">
    <property type="entry name" value="RNaseH-like_sf"/>
</dbReference>